<evidence type="ECO:0000256" key="7">
    <source>
        <dbReference type="ARBA" id="ARBA00023136"/>
    </source>
</evidence>
<keyword evidence="10" id="KW-1185">Reference proteome</keyword>
<dbReference type="OrthoDB" id="5405318at2"/>
<accession>A0A375HYK1</accession>
<organism evidence="9 10">
    <name type="scientific">Propionibacterium ruminifibrarum</name>
    <dbReference type="NCBI Taxonomy" id="1962131"/>
    <lineage>
        <taxon>Bacteria</taxon>
        <taxon>Bacillati</taxon>
        <taxon>Actinomycetota</taxon>
        <taxon>Actinomycetes</taxon>
        <taxon>Propionibacteriales</taxon>
        <taxon>Propionibacteriaceae</taxon>
        <taxon>Propionibacterium</taxon>
    </lineage>
</organism>
<evidence type="ECO:0000313" key="10">
    <source>
        <dbReference type="Proteomes" id="UP000265962"/>
    </source>
</evidence>
<evidence type="ECO:0000256" key="4">
    <source>
        <dbReference type="ARBA" id="ARBA00022475"/>
    </source>
</evidence>
<feature type="transmembrane region" description="Helical" evidence="8">
    <location>
        <begin position="65"/>
        <end position="85"/>
    </location>
</feature>
<evidence type="ECO:0000256" key="2">
    <source>
        <dbReference type="ARBA" id="ARBA00010145"/>
    </source>
</evidence>
<dbReference type="Gene3D" id="1.20.1530.20">
    <property type="match status" value="1"/>
</dbReference>
<evidence type="ECO:0000256" key="1">
    <source>
        <dbReference type="ARBA" id="ARBA00004651"/>
    </source>
</evidence>
<keyword evidence="3" id="KW-0813">Transport</keyword>
<keyword evidence="5 8" id="KW-0812">Transmembrane</keyword>
<keyword evidence="7 8" id="KW-0472">Membrane</keyword>
<dbReference type="PANTHER" id="PTHR36838:SF1">
    <property type="entry name" value="SLR1864 PROTEIN"/>
    <property type="match status" value="1"/>
</dbReference>
<dbReference type="GO" id="GO:0005886">
    <property type="term" value="C:plasma membrane"/>
    <property type="evidence" value="ECO:0007669"/>
    <property type="project" value="UniProtKB-SubCell"/>
</dbReference>
<feature type="transmembrane region" description="Helical" evidence="8">
    <location>
        <begin position="129"/>
        <end position="149"/>
    </location>
</feature>
<reference evidence="10" key="1">
    <citation type="submission" date="2018-02" db="EMBL/GenBank/DDBJ databases">
        <authorList>
            <person name="Hornung B."/>
        </authorList>
    </citation>
    <scope>NUCLEOTIDE SEQUENCE [LARGE SCALE GENOMIC DNA]</scope>
</reference>
<sequence length="317" mass="33985">MRDVLSGFATIWMVIGVGALAAQLRLFDQSAQRILSRFAFFIGLPPLMVMMMSRADLGRTFGTHVIVSVLAILVSAGGYLGARLLRARLGGHERPGLGHLTIGTFCASYVNANNMGVPIAAYVMKDTSWVAPVLMIQLIVLQPLGLTLLDIDSAHRTGRRTSVLRNITMPFRNPLTIGVLLGLAINLLGWRMPVLLADTLDLLGGVAVPCMLVGFGIALRLGPLPGRENRGETLFICLLKLVVQPVSAWALARVVGLDVATTLAVVVMAGLPTAQNVFVFSTRYDTEVPLARDVIFITTICSIPAITCYASVIHALA</sequence>
<feature type="transmembrane region" description="Helical" evidence="8">
    <location>
        <begin position="294"/>
        <end position="316"/>
    </location>
</feature>
<feature type="transmembrane region" description="Helical" evidence="8">
    <location>
        <begin position="97"/>
        <end position="123"/>
    </location>
</feature>
<evidence type="ECO:0000256" key="5">
    <source>
        <dbReference type="ARBA" id="ARBA00022692"/>
    </source>
</evidence>
<evidence type="ECO:0000256" key="6">
    <source>
        <dbReference type="ARBA" id="ARBA00022989"/>
    </source>
</evidence>
<dbReference type="AlphaFoldDB" id="A0A375HYK1"/>
<keyword evidence="6 8" id="KW-1133">Transmembrane helix</keyword>
<dbReference type="Pfam" id="PF03547">
    <property type="entry name" value="Mem_trans"/>
    <property type="match status" value="1"/>
</dbReference>
<name>A0A375HYK1_9ACTN</name>
<dbReference type="RefSeq" id="WP_119714857.1">
    <property type="nucleotide sequence ID" value="NZ_OMOH01000002.1"/>
</dbReference>
<proteinExistence type="inferred from homology"/>
<dbReference type="Proteomes" id="UP000265962">
    <property type="component" value="Unassembled WGS sequence"/>
</dbReference>
<comment type="similarity">
    <text evidence="2">Belongs to the auxin efflux carrier (TC 2.A.69) family.</text>
</comment>
<comment type="subcellular location">
    <subcellularLocation>
        <location evidence="1">Cell membrane</location>
        <topology evidence="1">Multi-pass membrane protein</topology>
    </subcellularLocation>
</comment>
<dbReference type="PANTHER" id="PTHR36838">
    <property type="entry name" value="AUXIN EFFLUX CARRIER FAMILY PROTEIN"/>
    <property type="match status" value="1"/>
</dbReference>
<feature type="transmembrane region" description="Helical" evidence="8">
    <location>
        <begin position="233"/>
        <end position="251"/>
    </location>
</feature>
<dbReference type="InterPro" id="IPR004776">
    <property type="entry name" value="Mem_transp_PIN-like"/>
</dbReference>
<gene>
    <name evidence="9" type="ORF">PROPJV5_0610</name>
</gene>
<feature type="transmembrane region" description="Helical" evidence="8">
    <location>
        <begin position="34"/>
        <end position="53"/>
    </location>
</feature>
<feature type="transmembrane region" description="Helical" evidence="8">
    <location>
        <begin position="263"/>
        <end position="282"/>
    </location>
</feature>
<evidence type="ECO:0000256" key="3">
    <source>
        <dbReference type="ARBA" id="ARBA00022448"/>
    </source>
</evidence>
<feature type="transmembrane region" description="Helical" evidence="8">
    <location>
        <begin position="6"/>
        <end position="27"/>
    </location>
</feature>
<feature type="transmembrane region" description="Helical" evidence="8">
    <location>
        <begin position="202"/>
        <end position="221"/>
    </location>
</feature>
<protein>
    <submittedName>
        <fullName evidence="9">Membrane transport protein</fullName>
    </submittedName>
</protein>
<keyword evidence="4" id="KW-1003">Cell membrane</keyword>
<evidence type="ECO:0000313" key="9">
    <source>
        <dbReference type="EMBL" id="SPF67653.1"/>
    </source>
</evidence>
<dbReference type="GO" id="GO:0055085">
    <property type="term" value="P:transmembrane transport"/>
    <property type="evidence" value="ECO:0007669"/>
    <property type="project" value="InterPro"/>
</dbReference>
<feature type="transmembrane region" description="Helical" evidence="8">
    <location>
        <begin position="170"/>
        <end position="190"/>
    </location>
</feature>
<evidence type="ECO:0000256" key="8">
    <source>
        <dbReference type="SAM" id="Phobius"/>
    </source>
</evidence>
<dbReference type="EMBL" id="OMOH01000002">
    <property type="protein sequence ID" value="SPF67653.1"/>
    <property type="molecule type" value="Genomic_DNA"/>
</dbReference>
<dbReference type="InterPro" id="IPR038770">
    <property type="entry name" value="Na+/solute_symporter_sf"/>
</dbReference>